<gene>
    <name evidence="1" type="ORF">CLHUN_42810</name>
</gene>
<evidence type="ECO:0000313" key="1">
    <source>
        <dbReference type="EMBL" id="OPX41849.1"/>
    </source>
</evidence>
<dbReference type="EMBL" id="MZGX01000058">
    <property type="protein sequence ID" value="OPX41849.1"/>
    <property type="molecule type" value="Genomic_DNA"/>
</dbReference>
<accession>A0A1V4SD53</accession>
<sequence>MSEFNIYFSDDSELEEYEATSRGYRSDVYVKINGSIFNVNVYAMIRLQQDFESEMESYGFYATEPNLVLVKDTNKAEIIETIKKLYKQKYFEGIKSVEYIEINKLIKIY</sequence>
<dbReference type="OrthoDB" id="2474323at2"/>
<proteinExistence type="predicted"/>
<comment type="caution">
    <text evidence="1">The sequence shown here is derived from an EMBL/GenBank/DDBJ whole genome shotgun (WGS) entry which is preliminary data.</text>
</comment>
<organism evidence="1 2">
    <name type="scientific">Ruminiclostridium hungatei</name>
    <name type="common">Clostridium hungatei</name>
    <dbReference type="NCBI Taxonomy" id="48256"/>
    <lineage>
        <taxon>Bacteria</taxon>
        <taxon>Bacillati</taxon>
        <taxon>Bacillota</taxon>
        <taxon>Clostridia</taxon>
        <taxon>Eubacteriales</taxon>
        <taxon>Oscillospiraceae</taxon>
        <taxon>Ruminiclostridium</taxon>
    </lineage>
</organism>
<dbReference type="AlphaFoldDB" id="A0A1V4SD53"/>
<name>A0A1V4SD53_RUMHU</name>
<dbReference type="RefSeq" id="WP_080066708.1">
    <property type="nucleotide sequence ID" value="NZ_MZGX01000058.1"/>
</dbReference>
<dbReference type="STRING" id="48256.CLHUN_42810"/>
<dbReference type="Proteomes" id="UP000191554">
    <property type="component" value="Unassembled WGS sequence"/>
</dbReference>
<protein>
    <submittedName>
        <fullName evidence="1">Uncharacterized protein</fullName>
    </submittedName>
</protein>
<reference evidence="1 2" key="1">
    <citation type="submission" date="2017-03" db="EMBL/GenBank/DDBJ databases">
        <title>Genome sequence of Clostridium hungatei DSM 14427.</title>
        <authorList>
            <person name="Poehlein A."/>
            <person name="Daniel R."/>
        </authorList>
    </citation>
    <scope>NUCLEOTIDE SEQUENCE [LARGE SCALE GENOMIC DNA]</scope>
    <source>
        <strain evidence="1 2">DSM 14427</strain>
    </source>
</reference>
<keyword evidence="2" id="KW-1185">Reference proteome</keyword>
<evidence type="ECO:0000313" key="2">
    <source>
        <dbReference type="Proteomes" id="UP000191554"/>
    </source>
</evidence>